<keyword evidence="3" id="KW-1185">Reference proteome</keyword>
<reference evidence="2 3" key="1">
    <citation type="journal article" date="2020" name="Mol. Biol. Evol.">
        <title>Distinct Expression and Methylation Patterns for Genes with Different Fates following a Single Whole-Genome Duplication in Flowering Plants.</title>
        <authorList>
            <person name="Shi T."/>
            <person name="Rahmani R.S."/>
            <person name="Gugger P.F."/>
            <person name="Wang M."/>
            <person name="Li H."/>
            <person name="Zhang Y."/>
            <person name="Li Z."/>
            <person name="Wang Q."/>
            <person name="Van de Peer Y."/>
            <person name="Marchal K."/>
            <person name="Chen J."/>
        </authorList>
    </citation>
    <scope>NUCLEOTIDE SEQUENCE [LARGE SCALE GENOMIC DNA]</scope>
    <source>
        <tissue evidence="2">Leaf</tissue>
    </source>
</reference>
<protein>
    <submittedName>
        <fullName evidence="2">Uncharacterized protein</fullName>
    </submittedName>
</protein>
<feature type="region of interest" description="Disordered" evidence="1">
    <location>
        <begin position="1"/>
        <end position="22"/>
    </location>
</feature>
<gene>
    <name evidence="2" type="ORF">HUJ06_031369</name>
</gene>
<evidence type="ECO:0000313" key="3">
    <source>
        <dbReference type="Proteomes" id="UP000607653"/>
    </source>
</evidence>
<organism evidence="2 3">
    <name type="scientific">Nelumbo nucifera</name>
    <name type="common">Sacred lotus</name>
    <dbReference type="NCBI Taxonomy" id="4432"/>
    <lineage>
        <taxon>Eukaryota</taxon>
        <taxon>Viridiplantae</taxon>
        <taxon>Streptophyta</taxon>
        <taxon>Embryophyta</taxon>
        <taxon>Tracheophyta</taxon>
        <taxon>Spermatophyta</taxon>
        <taxon>Magnoliopsida</taxon>
        <taxon>Proteales</taxon>
        <taxon>Nelumbonaceae</taxon>
        <taxon>Nelumbo</taxon>
    </lineage>
</organism>
<comment type="caution">
    <text evidence="2">The sequence shown here is derived from an EMBL/GenBank/DDBJ whole genome shotgun (WGS) entry which is preliminary data.</text>
</comment>
<dbReference type="AlphaFoldDB" id="A0A822YEH7"/>
<evidence type="ECO:0000256" key="1">
    <source>
        <dbReference type="SAM" id="MobiDB-lite"/>
    </source>
</evidence>
<feature type="compositionally biased region" description="Polar residues" evidence="1">
    <location>
        <begin position="12"/>
        <end position="22"/>
    </location>
</feature>
<dbReference type="Proteomes" id="UP000607653">
    <property type="component" value="Unassembled WGS sequence"/>
</dbReference>
<dbReference type="EMBL" id="DUZY01000002">
    <property type="protein sequence ID" value="DAD29901.1"/>
    <property type="molecule type" value="Genomic_DNA"/>
</dbReference>
<sequence>MITVPSYGEPDNLSSLLPLQGP</sequence>
<evidence type="ECO:0000313" key="2">
    <source>
        <dbReference type="EMBL" id="DAD29901.1"/>
    </source>
</evidence>
<name>A0A822YEH7_NELNU</name>
<accession>A0A822YEH7</accession>
<proteinExistence type="predicted"/>